<dbReference type="SUPFAM" id="SSF56645">
    <property type="entry name" value="Acyl-CoA dehydrogenase NM domain-like"/>
    <property type="match status" value="1"/>
</dbReference>
<dbReference type="GO" id="GO:0033539">
    <property type="term" value="P:fatty acid beta-oxidation using acyl-CoA dehydrogenase"/>
    <property type="evidence" value="ECO:0007669"/>
    <property type="project" value="TreeGrafter"/>
</dbReference>
<dbReference type="GO" id="GO:0003995">
    <property type="term" value="F:acyl-CoA dehydrogenase activity"/>
    <property type="evidence" value="ECO:0007669"/>
    <property type="project" value="TreeGrafter"/>
</dbReference>
<reference evidence="3" key="1">
    <citation type="submission" date="2020-05" db="EMBL/GenBank/DDBJ databases">
        <authorList>
            <person name="Chiriac C."/>
            <person name="Salcher M."/>
            <person name="Ghai R."/>
            <person name="Kavagutti S V."/>
        </authorList>
    </citation>
    <scope>NUCLEOTIDE SEQUENCE</scope>
</reference>
<dbReference type="InterPro" id="IPR009100">
    <property type="entry name" value="AcylCoA_DH/oxidase_NM_dom_sf"/>
</dbReference>
<feature type="domain" description="Acyl-CoA dehydrogenase C-terminal" evidence="2">
    <location>
        <begin position="245"/>
        <end position="372"/>
    </location>
</feature>
<dbReference type="GO" id="GO:0005737">
    <property type="term" value="C:cytoplasm"/>
    <property type="evidence" value="ECO:0007669"/>
    <property type="project" value="TreeGrafter"/>
</dbReference>
<organism evidence="3">
    <name type="scientific">freshwater metagenome</name>
    <dbReference type="NCBI Taxonomy" id="449393"/>
    <lineage>
        <taxon>unclassified sequences</taxon>
        <taxon>metagenomes</taxon>
        <taxon>ecological metagenomes</taxon>
    </lineage>
</organism>
<dbReference type="PANTHER" id="PTHR48083">
    <property type="entry name" value="MEDIUM-CHAIN SPECIFIC ACYL-COA DEHYDROGENASE, MITOCHONDRIAL-RELATED"/>
    <property type="match status" value="1"/>
</dbReference>
<protein>
    <submittedName>
        <fullName evidence="3">Unannotated protein</fullName>
    </submittedName>
</protein>
<dbReference type="AlphaFoldDB" id="A0A6J7JYW5"/>
<accession>A0A6J7JYW5</accession>
<evidence type="ECO:0000313" key="3">
    <source>
        <dbReference type="EMBL" id="CAB4947919.1"/>
    </source>
</evidence>
<dbReference type="SUPFAM" id="SSF47203">
    <property type="entry name" value="Acyl-CoA dehydrogenase C-terminal domain-like"/>
    <property type="match status" value="1"/>
</dbReference>
<proteinExistence type="predicted"/>
<keyword evidence="1" id="KW-0560">Oxidoreductase</keyword>
<dbReference type="Gene3D" id="2.40.110.10">
    <property type="entry name" value="Butyryl-CoA Dehydrogenase, subunit A, domain 2"/>
    <property type="match status" value="1"/>
</dbReference>
<dbReference type="Pfam" id="PF08028">
    <property type="entry name" value="Acyl-CoA_dh_2"/>
    <property type="match status" value="1"/>
</dbReference>
<dbReference type="InterPro" id="IPR037069">
    <property type="entry name" value="AcylCoA_DH/ox_N_sf"/>
</dbReference>
<evidence type="ECO:0000256" key="1">
    <source>
        <dbReference type="ARBA" id="ARBA00023002"/>
    </source>
</evidence>
<gene>
    <name evidence="3" type="ORF">UFOPK3772_01348</name>
</gene>
<sequence>MTTTFSTTDVLDRVRALGTYLDEQADLADELGRLPDETAQRLREAGVMRMLQPHDYAGYQCSPPEWFDAIFEVGRHSGAVTWVCGVVGVHPFELALGTRRLQDEIWGEDPDVWIASPYAPFGRARPVEGGFRFSGRWPWSTGTYHCDWSVLGGLITDEEGKALPHDVGTRHFFLPKSDYTTLPDEWRMSGLAGTGSYDVVVDDVFIPDYRVIDPRELESGAAAERAGRSDAALYRFPFNLMFAGTIAAGALSIARGGLEAFVNYSRTRQTRMNHVVSMDPHQLATLGAAAADIDAGVVQFRRDIESVWALVEVGQPIPVDLKIEVRRNQVRAVQRAISAIDELMRHAGGAAMSRDNPLQRFWRDAHTGAGHGANVAETQYTAYGLNLFGHPLPPGYRI</sequence>
<dbReference type="PIRSF" id="PIRSF016578">
    <property type="entry name" value="HsaA"/>
    <property type="match status" value="1"/>
</dbReference>
<dbReference type="InterPro" id="IPR046373">
    <property type="entry name" value="Acyl-CoA_Oxase/DH_mid-dom_sf"/>
</dbReference>
<dbReference type="GO" id="GO:0050660">
    <property type="term" value="F:flavin adenine dinucleotide binding"/>
    <property type="evidence" value="ECO:0007669"/>
    <property type="project" value="InterPro"/>
</dbReference>
<dbReference type="EMBL" id="CAFBNE010000037">
    <property type="protein sequence ID" value="CAB4947919.1"/>
    <property type="molecule type" value="Genomic_DNA"/>
</dbReference>
<dbReference type="Gene3D" id="1.20.140.10">
    <property type="entry name" value="Butyryl-CoA Dehydrogenase, subunit A, domain 3"/>
    <property type="match status" value="1"/>
</dbReference>
<dbReference type="PANTHER" id="PTHR48083:SF19">
    <property type="entry name" value="FLAVIN-DEPENDENT MONOOXYGENASE, OXYGENASE SUBUNIT HSAA"/>
    <property type="match status" value="1"/>
</dbReference>
<name>A0A6J7JYW5_9ZZZZ</name>
<dbReference type="InterPro" id="IPR050741">
    <property type="entry name" value="Acyl-CoA_dehydrogenase"/>
</dbReference>
<dbReference type="InterPro" id="IPR036250">
    <property type="entry name" value="AcylCo_DH-like_C"/>
</dbReference>
<evidence type="ECO:0000259" key="2">
    <source>
        <dbReference type="Pfam" id="PF08028"/>
    </source>
</evidence>
<dbReference type="InterPro" id="IPR013107">
    <property type="entry name" value="Acyl-CoA_DH_C"/>
</dbReference>
<dbReference type="GO" id="GO:0016712">
    <property type="term" value="F:oxidoreductase activity, acting on paired donors, with incorporation or reduction of molecular oxygen, reduced flavin or flavoprotein as one donor, and incorporation of one atom of oxygen"/>
    <property type="evidence" value="ECO:0007669"/>
    <property type="project" value="TreeGrafter"/>
</dbReference>
<dbReference type="Gene3D" id="1.10.540.10">
    <property type="entry name" value="Acyl-CoA dehydrogenase/oxidase, N-terminal domain"/>
    <property type="match status" value="1"/>
</dbReference>